<sequence length="85" mass="8909">MEVVVAVSAQRDVIDDAGRAFVLGGTIGTTSLAGQRCHRGGDATPMAAPMPERQPSPLETAKRHVEQAFVPRIATSCCCPSAQQC</sequence>
<name>A0A7W9HKE5_9PSEU</name>
<gene>
    <name evidence="2" type="ORF">F4560_003354</name>
</gene>
<evidence type="ECO:0000313" key="3">
    <source>
        <dbReference type="Proteomes" id="UP000552097"/>
    </source>
</evidence>
<reference evidence="2 3" key="1">
    <citation type="submission" date="2020-08" db="EMBL/GenBank/DDBJ databases">
        <title>Sequencing the genomes of 1000 actinobacteria strains.</title>
        <authorList>
            <person name="Klenk H.-P."/>
        </authorList>
    </citation>
    <scope>NUCLEOTIDE SEQUENCE [LARGE SCALE GENOMIC DNA]</scope>
    <source>
        <strain evidence="2 3">DSM 45486</strain>
    </source>
</reference>
<keyword evidence="3" id="KW-1185">Reference proteome</keyword>
<evidence type="ECO:0000313" key="2">
    <source>
        <dbReference type="EMBL" id="MBB5803586.1"/>
    </source>
</evidence>
<dbReference type="AlphaFoldDB" id="A0A7W9HKE5"/>
<accession>A0A7W9HKE5</accession>
<comment type="caution">
    <text evidence="2">The sequence shown here is derived from an EMBL/GenBank/DDBJ whole genome shotgun (WGS) entry which is preliminary data.</text>
</comment>
<protein>
    <submittedName>
        <fullName evidence="2">Uncharacterized protein</fullName>
    </submittedName>
</protein>
<dbReference type="Proteomes" id="UP000552097">
    <property type="component" value="Unassembled WGS sequence"/>
</dbReference>
<evidence type="ECO:0000256" key="1">
    <source>
        <dbReference type="SAM" id="MobiDB-lite"/>
    </source>
</evidence>
<organism evidence="2 3">
    <name type="scientific">Saccharothrix ecbatanensis</name>
    <dbReference type="NCBI Taxonomy" id="1105145"/>
    <lineage>
        <taxon>Bacteria</taxon>
        <taxon>Bacillati</taxon>
        <taxon>Actinomycetota</taxon>
        <taxon>Actinomycetes</taxon>
        <taxon>Pseudonocardiales</taxon>
        <taxon>Pseudonocardiaceae</taxon>
        <taxon>Saccharothrix</taxon>
    </lineage>
</organism>
<dbReference type="EMBL" id="JACHMO010000001">
    <property type="protein sequence ID" value="MBB5803586.1"/>
    <property type="molecule type" value="Genomic_DNA"/>
</dbReference>
<proteinExistence type="predicted"/>
<feature type="region of interest" description="Disordered" evidence="1">
    <location>
        <begin position="34"/>
        <end position="56"/>
    </location>
</feature>